<proteinExistence type="predicted"/>
<gene>
    <name evidence="1" type="primary">P0576F08.23</name>
</gene>
<protein>
    <submittedName>
        <fullName evidence="1">Uncharacterized protein</fullName>
    </submittedName>
</protein>
<dbReference type="Proteomes" id="UP000000763">
    <property type="component" value="Chromosome 2"/>
</dbReference>
<accession>Q6Z6Y8</accession>
<reference evidence="2" key="2">
    <citation type="journal article" date="2008" name="Nucleic Acids Res.">
        <title>The rice annotation project database (RAP-DB): 2008 update.</title>
        <authorList>
            <consortium name="The rice annotation project (RAP)"/>
        </authorList>
    </citation>
    <scope>GENOME REANNOTATION</scope>
    <source>
        <strain evidence="2">cv. Nipponbare</strain>
    </source>
</reference>
<dbReference type="AlphaFoldDB" id="Q6Z6Y8"/>
<evidence type="ECO:0000313" key="1">
    <source>
        <dbReference type="EMBL" id="BAD07983.1"/>
    </source>
</evidence>
<reference evidence="2" key="1">
    <citation type="journal article" date="2005" name="Nature">
        <title>The map-based sequence of the rice genome.</title>
        <authorList>
            <consortium name="International rice genome sequencing project (IRGSP)"/>
            <person name="Matsumoto T."/>
            <person name="Wu J."/>
            <person name="Kanamori H."/>
            <person name="Katayose Y."/>
            <person name="Fujisawa M."/>
            <person name="Namiki N."/>
            <person name="Mizuno H."/>
            <person name="Yamamoto K."/>
            <person name="Antonio B.A."/>
            <person name="Baba T."/>
            <person name="Sakata K."/>
            <person name="Nagamura Y."/>
            <person name="Aoki H."/>
            <person name="Arikawa K."/>
            <person name="Arita K."/>
            <person name="Bito T."/>
            <person name="Chiden Y."/>
            <person name="Fujitsuka N."/>
            <person name="Fukunaka R."/>
            <person name="Hamada M."/>
            <person name="Harada C."/>
            <person name="Hayashi A."/>
            <person name="Hijishita S."/>
            <person name="Honda M."/>
            <person name="Hosokawa S."/>
            <person name="Ichikawa Y."/>
            <person name="Idonuma A."/>
            <person name="Iijima M."/>
            <person name="Ikeda M."/>
            <person name="Ikeno M."/>
            <person name="Ito K."/>
            <person name="Ito S."/>
            <person name="Ito T."/>
            <person name="Ito Y."/>
            <person name="Ito Y."/>
            <person name="Iwabuchi A."/>
            <person name="Kamiya K."/>
            <person name="Karasawa W."/>
            <person name="Kurita K."/>
            <person name="Katagiri S."/>
            <person name="Kikuta A."/>
            <person name="Kobayashi H."/>
            <person name="Kobayashi N."/>
            <person name="Machita K."/>
            <person name="Maehara T."/>
            <person name="Masukawa M."/>
            <person name="Mizubayashi T."/>
            <person name="Mukai Y."/>
            <person name="Nagasaki H."/>
            <person name="Nagata Y."/>
            <person name="Naito S."/>
            <person name="Nakashima M."/>
            <person name="Nakama Y."/>
            <person name="Nakamichi Y."/>
            <person name="Nakamura M."/>
            <person name="Meguro A."/>
            <person name="Negishi M."/>
            <person name="Ohta I."/>
            <person name="Ohta T."/>
            <person name="Okamoto M."/>
            <person name="Ono N."/>
            <person name="Saji S."/>
            <person name="Sakaguchi M."/>
            <person name="Sakai K."/>
            <person name="Shibata M."/>
            <person name="Shimokawa T."/>
            <person name="Song J."/>
            <person name="Takazaki Y."/>
            <person name="Terasawa K."/>
            <person name="Tsugane M."/>
            <person name="Tsuji K."/>
            <person name="Ueda S."/>
            <person name="Waki K."/>
            <person name="Yamagata H."/>
            <person name="Yamamoto M."/>
            <person name="Yamamoto S."/>
            <person name="Yamane H."/>
            <person name="Yoshiki S."/>
            <person name="Yoshihara R."/>
            <person name="Yukawa K."/>
            <person name="Zhong H."/>
            <person name="Yano M."/>
            <person name="Yuan Q."/>
            <person name="Ouyang S."/>
            <person name="Liu J."/>
            <person name="Jones K.M."/>
            <person name="Gansberger K."/>
            <person name="Moffat K."/>
            <person name="Hill J."/>
            <person name="Bera J."/>
            <person name="Fadrosh D."/>
            <person name="Jin S."/>
            <person name="Johri S."/>
            <person name="Kim M."/>
            <person name="Overton L."/>
            <person name="Reardon M."/>
            <person name="Tsitrin T."/>
            <person name="Vuong H."/>
            <person name="Weaver B."/>
            <person name="Ciecko A."/>
            <person name="Tallon L."/>
            <person name="Jackson J."/>
            <person name="Pai G."/>
            <person name="Aken S.V."/>
            <person name="Utterback T."/>
            <person name="Reidmuller S."/>
            <person name="Feldblyum T."/>
            <person name="Hsiao J."/>
            <person name="Zismann V."/>
            <person name="Iobst S."/>
            <person name="de Vazeille A.R."/>
            <person name="Buell C.R."/>
            <person name="Ying K."/>
            <person name="Li Y."/>
            <person name="Lu T."/>
            <person name="Huang Y."/>
            <person name="Zhao Q."/>
            <person name="Feng Q."/>
            <person name="Zhang L."/>
            <person name="Zhu J."/>
            <person name="Weng Q."/>
            <person name="Mu J."/>
            <person name="Lu Y."/>
            <person name="Fan D."/>
            <person name="Liu Y."/>
            <person name="Guan J."/>
            <person name="Zhang Y."/>
            <person name="Yu S."/>
            <person name="Liu X."/>
            <person name="Zhang Y."/>
            <person name="Hong G."/>
            <person name="Han B."/>
            <person name="Choisne N."/>
            <person name="Demange N."/>
            <person name="Orjeda G."/>
            <person name="Samain S."/>
            <person name="Cattolico L."/>
            <person name="Pelletier E."/>
            <person name="Couloux A."/>
            <person name="Segurens B."/>
            <person name="Wincker P."/>
            <person name="D'Hont A."/>
            <person name="Scarpelli C."/>
            <person name="Weissenbach J."/>
            <person name="Salanoubat M."/>
            <person name="Quetier F."/>
            <person name="Yu Y."/>
            <person name="Kim H.R."/>
            <person name="Rambo T."/>
            <person name="Currie J."/>
            <person name="Collura K."/>
            <person name="Luo M."/>
            <person name="Yang T."/>
            <person name="Ammiraju J.S.S."/>
            <person name="Engler F."/>
            <person name="Soderlund C."/>
            <person name="Wing R.A."/>
            <person name="Palmer L.E."/>
            <person name="de la Bastide M."/>
            <person name="Spiegel L."/>
            <person name="Nascimento L."/>
            <person name="Zutavern T."/>
            <person name="O'Shaughnessy A."/>
            <person name="Dike S."/>
            <person name="Dedhia N."/>
            <person name="Preston R."/>
            <person name="Balija V."/>
            <person name="McCombie W.R."/>
            <person name="Chow T."/>
            <person name="Chen H."/>
            <person name="Chung M."/>
            <person name="Chen C."/>
            <person name="Shaw J."/>
            <person name="Wu H."/>
            <person name="Hsiao K."/>
            <person name="Chao Y."/>
            <person name="Chu M."/>
            <person name="Cheng C."/>
            <person name="Hour A."/>
            <person name="Lee P."/>
            <person name="Lin S."/>
            <person name="Lin Y."/>
            <person name="Liou J."/>
            <person name="Liu S."/>
            <person name="Hsing Y."/>
            <person name="Raghuvanshi S."/>
            <person name="Mohanty A."/>
            <person name="Bharti A.K."/>
            <person name="Gaur A."/>
            <person name="Gupta V."/>
            <person name="Kumar D."/>
            <person name="Ravi V."/>
            <person name="Vij S."/>
            <person name="Kapur A."/>
            <person name="Khurana P."/>
            <person name="Khurana P."/>
            <person name="Khurana J.P."/>
            <person name="Tyagi A.K."/>
            <person name="Gaikwad K."/>
            <person name="Singh A."/>
            <person name="Dalal V."/>
            <person name="Srivastava S."/>
            <person name="Dixit A."/>
            <person name="Pal A.K."/>
            <person name="Ghazi I.A."/>
            <person name="Yadav M."/>
            <person name="Pandit A."/>
            <person name="Bhargava A."/>
            <person name="Sureshbabu K."/>
            <person name="Batra K."/>
            <person name="Sharma T.R."/>
            <person name="Mohapatra T."/>
            <person name="Singh N.K."/>
            <person name="Messing J."/>
            <person name="Nelson A.B."/>
            <person name="Fuks G."/>
            <person name="Kavchok S."/>
            <person name="Keizer G."/>
            <person name="Linton E."/>
            <person name="Llaca V."/>
            <person name="Song R."/>
            <person name="Tanyolac B."/>
            <person name="Young S."/>
            <person name="Ho-Il K."/>
            <person name="Hahn J.H."/>
            <person name="Sangsakoo G."/>
            <person name="Vanavichit A."/>
            <person name="de Mattos Luiz.A.T."/>
            <person name="Zimmer P.D."/>
            <person name="Malone G."/>
            <person name="Dellagostin O."/>
            <person name="de Oliveira A.C."/>
            <person name="Bevan M."/>
            <person name="Bancroft I."/>
            <person name="Minx P."/>
            <person name="Cordum H."/>
            <person name="Wilson R."/>
            <person name="Cheng Z."/>
            <person name="Jin W."/>
            <person name="Jiang J."/>
            <person name="Leong S.A."/>
            <person name="Iwama H."/>
            <person name="Gojobori T."/>
            <person name="Itoh T."/>
            <person name="Niimura Y."/>
            <person name="Fujii Y."/>
            <person name="Habara T."/>
            <person name="Sakai H."/>
            <person name="Sato Y."/>
            <person name="Wilson G."/>
            <person name="Kumar K."/>
            <person name="McCouch S."/>
            <person name="Juretic N."/>
            <person name="Hoen D."/>
            <person name="Wright S."/>
            <person name="Bruskiewich R."/>
            <person name="Bureau T."/>
            <person name="Miyao A."/>
            <person name="Hirochika H."/>
            <person name="Nishikawa T."/>
            <person name="Kadowaki K."/>
            <person name="Sugiura M."/>
            <person name="Burr B."/>
            <person name="Sasaki T."/>
        </authorList>
    </citation>
    <scope>NUCLEOTIDE SEQUENCE [LARGE SCALE GENOMIC DNA]</scope>
    <source>
        <strain evidence="2">cv. Nipponbare</strain>
    </source>
</reference>
<evidence type="ECO:0000313" key="2">
    <source>
        <dbReference type="Proteomes" id="UP000000763"/>
    </source>
</evidence>
<name>Q6Z6Y8_ORYSJ</name>
<organism evidence="1 2">
    <name type="scientific">Oryza sativa subsp. japonica</name>
    <name type="common">Rice</name>
    <dbReference type="NCBI Taxonomy" id="39947"/>
    <lineage>
        <taxon>Eukaryota</taxon>
        <taxon>Viridiplantae</taxon>
        <taxon>Streptophyta</taxon>
        <taxon>Embryophyta</taxon>
        <taxon>Tracheophyta</taxon>
        <taxon>Spermatophyta</taxon>
        <taxon>Magnoliopsida</taxon>
        <taxon>Liliopsida</taxon>
        <taxon>Poales</taxon>
        <taxon>Poaceae</taxon>
        <taxon>BOP clade</taxon>
        <taxon>Oryzoideae</taxon>
        <taxon>Oryzeae</taxon>
        <taxon>Oryzinae</taxon>
        <taxon>Oryza</taxon>
        <taxon>Oryza sativa</taxon>
    </lineage>
</organism>
<sequence length="66" mass="7418">MPTAQTQATKKRAEHRTGRRYARQVVAGLTTTPHNGYSKKDNAFTKVVTSKDAVVVRPKRLDMVFT</sequence>
<dbReference type="EMBL" id="AP004886">
    <property type="protein sequence ID" value="BAD07983.1"/>
    <property type="molecule type" value="Genomic_DNA"/>
</dbReference>